<dbReference type="Proteomes" id="UP000249577">
    <property type="component" value="Unassembled WGS sequence"/>
</dbReference>
<evidence type="ECO:0008006" key="3">
    <source>
        <dbReference type="Google" id="ProtNLM"/>
    </source>
</evidence>
<protein>
    <recommendedName>
        <fullName evidence="3">SGNH/GDSL hydrolase family protein</fullName>
    </recommendedName>
</protein>
<name>A0A2W5KQG4_ANCNO</name>
<reference evidence="1 2" key="1">
    <citation type="submission" date="2017-08" db="EMBL/GenBank/DDBJ databases">
        <title>Infants hospitalized years apart are colonized by the same room-sourced microbial strains.</title>
        <authorList>
            <person name="Brooks B."/>
            <person name="Olm M.R."/>
            <person name="Firek B.A."/>
            <person name="Baker R."/>
            <person name="Thomas B.C."/>
            <person name="Morowitz M.J."/>
            <person name="Banfield J.F."/>
        </authorList>
    </citation>
    <scope>NUCLEOTIDE SEQUENCE [LARGE SCALE GENOMIC DNA]</scope>
    <source>
        <strain evidence="1">S2_005_003_R2_43</strain>
    </source>
</reference>
<gene>
    <name evidence="1" type="ORF">DI565_06855</name>
</gene>
<evidence type="ECO:0000313" key="2">
    <source>
        <dbReference type="Proteomes" id="UP000249577"/>
    </source>
</evidence>
<proteinExistence type="predicted"/>
<comment type="caution">
    <text evidence="1">The sequence shown here is derived from an EMBL/GenBank/DDBJ whole genome shotgun (WGS) entry which is preliminary data.</text>
</comment>
<accession>A0A2W5KQG4</accession>
<dbReference type="EMBL" id="QFPN01000003">
    <property type="protein sequence ID" value="PZQ17095.1"/>
    <property type="molecule type" value="Genomic_DNA"/>
</dbReference>
<organism evidence="1 2">
    <name type="scientific">Ancylobacter novellus</name>
    <name type="common">Thiobacillus novellus</name>
    <dbReference type="NCBI Taxonomy" id="921"/>
    <lineage>
        <taxon>Bacteria</taxon>
        <taxon>Pseudomonadati</taxon>
        <taxon>Pseudomonadota</taxon>
        <taxon>Alphaproteobacteria</taxon>
        <taxon>Hyphomicrobiales</taxon>
        <taxon>Xanthobacteraceae</taxon>
        <taxon>Ancylobacter</taxon>
    </lineage>
</organism>
<evidence type="ECO:0000313" key="1">
    <source>
        <dbReference type="EMBL" id="PZQ17095.1"/>
    </source>
</evidence>
<dbReference type="AlphaFoldDB" id="A0A2W5KQG4"/>
<sequence>MKICILGNSHIAAFRGGWSKVADFYPDVELEFFGAKGMDLKALRARGSVLTANSPKVVKQLMITSGGKSSIDPKDYDGFLIVGVGAGVSMLIKNTQYYRTAEMIGDVEVEHLVSDDIFSISALNYIESSVFLRLIRLIRQVVPHRPIVVASTPFPRAGITKAEPDPWAVADLVGRRLNELWIEGKEQIAAEYDVEFVEQPIETIENRFFTSDELSSGSVRLLRDAEHEEEEFSHMNVDYGVAYLHLVMPRLSELVRSAKQPSASPA</sequence>